<evidence type="ECO:0000259" key="4">
    <source>
        <dbReference type="Pfam" id="PF07635"/>
    </source>
</evidence>
<name>A0A5C6B2S9_9BACT</name>
<feature type="domain" description="DUF1549" evidence="2">
    <location>
        <begin position="144"/>
        <end position="348"/>
    </location>
</feature>
<evidence type="ECO:0000256" key="1">
    <source>
        <dbReference type="SAM" id="SignalP"/>
    </source>
</evidence>
<dbReference type="GO" id="GO:0009055">
    <property type="term" value="F:electron transfer activity"/>
    <property type="evidence" value="ECO:0007669"/>
    <property type="project" value="InterPro"/>
</dbReference>
<dbReference type="Pfam" id="PF07635">
    <property type="entry name" value="PSCyt1"/>
    <property type="match status" value="1"/>
</dbReference>
<dbReference type="PANTHER" id="PTHR35889">
    <property type="entry name" value="CYCLOINULO-OLIGOSACCHARIDE FRUCTANOTRANSFERASE-RELATED"/>
    <property type="match status" value="1"/>
</dbReference>
<gene>
    <name evidence="5" type="ORF">Pla52n_19200</name>
</gene>
<reference evidence="5 6" key="1">
    <citation type="submission" date="2019-02" db="EMBL/GenBank/DDBJ databases">
        <title>Deep-cultivation of Planctomycetes and their phenomic and genomic characterization uncovers novel biology.</title>
        <authorList>
            <person name="Wiegand S."/>
            <person name="Jogler M."/>
            <person name="Boedeker C."/>
            <person name="Pinto D."/>
            <person name="Vollmers J."/>
            <person name="Rivas-Marin E."/>
            <person name="Kohn T."/>
            <person name="Peeters S.H."/>
            <person name="Heuer A."/>
            <person name="Rast P."/>
            <person name="Oberbeckmann S."/>
            <person name="Bunk B."/>
            <person name="Jeske O."/>
            <person name="Meyerdierks A."/>
            <person name="Storesund J.E."/>
            <person name="Kallscheuer N."/>
            <person name="Luecker S."/>
            <person name="Lage O.M."/>
            <person name="Pohl T."/>
            <person name="Merkel B.J."/>
            <person name="Hornburger P."/>
            <person name="Mueller R.-W."/>
            <person name="Bruemmer F."/>
            <person name="Labrenz M."/>
            <person name="Spormann A.M."/>
            <person name="Op Den Camp H."/>
            <person name="Overmann J."/>
            <person name="Amann R."/>
            <person name="Jetten M.S.M."/>
            <person name="Mascher T."/>
            <person name="Medema M.H."/>
            <person name="Devos D.P."/>
            <person name="Kaster A.-K."/>
            <person name="Ovreas L."/>
            <person name="Rohde M."/>
            <person name="Galperin M.Y."/>
            <person name="Jogler C."/>
        </authorList>
    </citation>
    <scope>NUCLEOTIDE SEQUENCE [LARGE SCALE GENOMIC DNA]</scope>
    <source>
        <strain evidence="5 6">Pla52n</strain>
    </source>
</reference>
<accession>A0A5C6B2S9</accession>
<feature type="domain" description="Cytochrome C Planctomycete-type" evidence="4">
    <location>
        <begin position="36"/>
        <end position="95"/>
    </location>
</feature>
<protein>
    <submittedName>
        <fullName evidence="5">Planctomycete cytochrome C</fullName>
    </submittedName>
</protein>
<dbReference type="InterPro" id="IPR022655">
    <property type="entry name" value="DUF1553"/>
</dbReference>
<feature type="chain" id="PRO_5023135110" evidence="1">
    <location>
        <begin position="22"/>
        <end position="1063"/>
    </location>
</feature>
<dbReference type="GO" id="GO:0020037">
    <property type="term" value="F:heme binding"/>
    <property type="evidence" value="ECO:0007669"/>
    <property type="project" value="InterPro"/>
</dbReference>
<keyword evidence="1" id="KW-0732">Signal</keyword>
<dbReference type="InterPro" id="IPR011429">
    <property type="entry name" value="Cyt_c_Planctomycete-type"/>
</dbReference>
<sequence length="1063" mass="119839" precursor="true">MTPRFLFVLAISILANSMARAVDFVTEIEPILRDNCFDCHGPDQQEGQLRLDRLSGMRSGGNSGEPAVVPMRPEASHLLKLIRHEEAGKEMPPDDSLSPEQIKRIEEWIAGGALTPEGYGPAEEPTDLSHWAFQPVRKVDAAGIDDFIVQRLRDEGLSLSSEADRRTLIRRLYLVMHGLPPTPEQVDAFVRDNRDDAWDQLVDEVLSSPQYGQRWATFWLDLVRFGETNGFETNRERPNAWRYRDWVIDSLNEDKPYDEFICQQLAGDALDAPIGTGFLVAGPYDVVKGKDPKLGQMQRMNELDDMINTTGTAFLGLTTGCARCHNHKFDPIRQSDYYAMQAVFAGVNHGDRTLPPSPETQQTVAELDTRIADLKGKLKRFIPMDQLATIVMDESDAEHLIDAKGQADKTNHDLTSFGDSKYTWWTNSPGKDIARYHPHASGRYRIWISWGSGFTTHCQDARYLIRSDSTEVEIATVNQRLAAGGAGQVDSVAKWSGFHDAGVHTLSPNSEIVLVGGTTGAAITADVIVLQPEWKTPTVVHPPNKRAPVNAKRNEERFAPTLTRRVRFSINKTNSESEACLDELEVYSSKRNVALASEGTKATSSGDFVHELHKLQHINDGQHGNARSWIVSSRDSGWVQLEFAQPAQIDRIVWGRDRTGKYSDRLPVEYQITAESDPGAWTLLASSSDRHSDEKTTEQQQTYHFAAFPESDANQGRKWLGELRELERQHAMFTAPVAAYAGTFSQPGPTHRLYRGEPEMKREQVAPGGVEALNAPTLELDSAEQDRRLKLARWIAHKDNPLTARVIVNRLWQFQFGVGIVDTPSDFGINGSQPTHPELLDWLATELIENNWSLKHIHRCILRSDTWRQSNRPNPTAFNIDAGSRLLWRFPPRRLEAEAIRDSILSVSGTLVLGDARGPGFSPFDVQMENVRHYHAKTSYGPDDWRRMIFMTRVRQEREQVFGVFDCPDASMVVPRRSRSTTPLQALNLLNSRFVTQQAELFAKRLDAQCETLPQQITRAWELCFQRTPTDDELADSEAFIKQEGIVQFTRVMLNANEFVFIP</sequence>
<dbReference type="Pfam" id="PF07587">
    <property type="entry name" value="PSD1"/>
    <property type="match status" value="1"/>
</dbReference>
<dbReference type="InterPro" id="IPR036909">
    <property type="entry name" value="Cyt_c-like_dom_sf"/>
</dbReference>
<keyword evidence="6" id="KW-1185">Reference proteome</keyword>
<dbReference type="Gene3D" id="2.60.120.260">
    <property type="entry name" value="Galactose-binding domain-like"/>
    <property type="match status" value="1"/>
</dbReference>
<evidence type="ECO:0000259" key="3">
    <source>
        <dbReference type="Pfam" id="PF07587"/>
    </source>
</evidence>
<dbReference type="SUPFAM" id="SSF46626">
    <property type="entry name" value="Cytochrome c"/>
    <property type="match status" value="1"/>
</dbReference>
<evidence type="ECO:0000259" key="2">
    <source>
        <dbReference type="Pfam" id="PF07583"/>
    </source>
</evidence>
<feature type="signal peptide" evidence="1">
    <location>
        <begin position="1"/>
        <end position="21"/>
    </location>
</feature>
<dbReference type="Pfam" id="PF07583">
    <property type="entry name" value="PSCyt2"/>
    <property type="match status" value="1"/>
</dbReference>
<dbReference type="PANTHER" id="PTHR35889:SF3">
    <property type="entry name" value="F-BOX DOMAIN-CONTAINING PROTEIN"/>
    <property type="match status" value="1"/>
</dbReference>
<dbReference type="Proteomes" id="UP000320176">
    <property type="component" value="Unassembled WGS sequence"/>
</dbReference>
<feature type="domain" description="DUF1553" evidence="3">
    <location>
        <begin position="787"/>
        <end position="1040"/>
    </location>
</feature>
<evidence type="ECO:0000313" key="6">
    <source>
        <dbReference type="Proteomes" id="UP000320176"/>
    </source>
</evidence>
<comment type="caution">
    <text evidence="5">The sequence shown here is derived from an EMBL/GenBank/DDBJ whole genome shotgun (WGS) entry which is preliminary data.</text>
</comment>
<dbReference type="AlphaFoldDB" id="A0A5C6B2S9"/>
<dbReference type="EMBL" id="SJPN01000002">
    <property type="protein sequence ID" value="TWU06200.1"/>
    <property type="molecule type" value="Genomic_DNA"/>
</dbReference>
<organism evidence="5 6">
    <name type="scientific">Stieleria varia</name>
    <dbReference type="NCBI Taxonomy" id="2528005"/>
    <lineage>
        <taxon>Bacteria</taxon>
        <taxon>Pseudomonadati</taxon>
        <taxon>Planctomycetota</taxon>
        <taxon>Planctomycetia</taxon>
        <taxon>Pirellulales</taxon>
        <taxon>Pirellulaceae</taxon>
        <taxon>Stieleria</taxon>
    </lineage>
</organism>
<evidence type="ECO:0000313" key="5">
    <source>
        <dbReference type="EMBL" id="TWU06200.1"/>
    </source>
</evidence>
<dbReference type="InterPro" id="IPR011444">
    <property type="entry name" value="DUF1549"/>
</dbReference>
<proteinExistence type="predicted"/>
<dbReference type="RefSeq" id="WP_231741859.1">
    <property type="nucleotide sequence ID" value="NZ_CP151726.1"/>
</dbReference>